<reference evidence="2 3" key="1">
    <citation type="submission" date="2016-10" db="EMBL/GenBank/DDBJ databases">
        <authorList>
            <person name="de Groot N.N."/>
        </authorList>
    </citation>
    <scope>NUCLEOTIDE SEQUENCE [LARGE SCALE GENOMIC DNA]</scope>
    <source>
        <strain evidence="2 3">DSM 25232</strain>
    </source>
</reference>
<dbReference type="PROSITE" id="PS51257">
    <property type="entry name" value="PROKAR_LIPOPROTEIN"/>
    <property type="match status" value="1"/>
</dbReference>
<dbReference type="InterPro" id="IPR025924">
    <property type="entry name" value="YHYH_dom"/>
</dbReference>
<gene>
    <name evidence="2" type="ORF">SAMN04487910_0647</name>
</gene>
<feature type="domain" description="YHYH" evidence="1">
    <location>
        <begin position="98"/>
        <end position="286"/>
    </location>
</feature>
<evidence type="ECO:0000259" key="1">
    <source>
        <dbReference type="Pfam" id="PF14240"/>
    </source>
</evidence>
<organism evidence="2 3">
    <name type="scientific">Aquimarina amphilecti</name>
    <dbReference type="NCBI Taxonomy" id="1038014"/>
    <lineage>
        <taxon>Bacteria</taxon>
        <taxon>Pseudomonadati</taxon>
        <taxon>Bacteroidota</taxon>
        <taxon>Flavobacteriia</taxon>
        <taxon>Flavobacteriales</taxon>
        <taxon>Flavobacteriaceae</taxon>
        <taxon>Aquimarina</taxon>
    </lineage>
</organism>
<dbReference type="STRING" id="1038014.SAMN04487910_0647"/>
<proteinExistence type="predicted"/>
<evidence type="ECO:0000313" key="2">
    <source>
        <dbReference type="EMBL" id="SEK49145.1"/>
    </source>
</evidence>
<sequence>MKKRRIFLVLTIIIGAVSCNQKRSKELSHTHDESTHTHQDVVDYFDSYSLINEKYGTSTVMKISKEKRVMTTNALPNHKTGSFPNSGNPNKISAQKRTYTFPTNPKYTGKAVWIREPGVALNGIKFEPGTAEVVVCESGENYRVEALQNVINLGLDFNHAHVQPTGAYHYHGTPTSIINDFDTGIDLVHIGFAHDGYPIYYSKSGAYKPSYKLLKGTREGEDCSYENPMTSIDISVGGHHDGTYGSDFEYIEGSGDLDQCNGITYKGNYMYLVTEDFPYIGRCLMGEFEEQKRPRRPFPPNGRLRKG</sequence>
<keyword evidence="3" id="KW-1185">Reference proteome</keyword>
<dbReference type="Pfam" id="PF14240">
    <property type="entry name" value="YHYH"/>
    <property type="match status" value="1"/>
</dbReference>
<dbReference type="OrthoDB" id="665834at2"/>
<dbReference type="Proteomes" id="UP000198521">
    <property type="component" value="Unassembled WGS sequence"/>
</dbReference>
<name>A0A1H7HLS1_AQUAM</name>
<evidence type="ECO:0000313" key="3">
    <source>
        <dbReference type="Proteomes" id="UP000198521"/>
    </source>
</evidence>
<dbReference type="RefSeq" id="WP_091405481.1">
    <property type="nucleotide sequence ID" value="NZ_FOAB01000001.1"/>
</dbReference>
<accession>A0A1H7HLS1</accession>
<dbReference type="AlphaFoldDB" id="A0A1H7HLS1"/>
<dbReference type="EMBL" id="FOAB01000001">
    <property type="protein sequence ID" value="SEK49145.1"/>
    <property type="molecule type" value="Genomic_DNA"/>
</dbReference>
<protein>
    <submittedName>
        <fullName evidence="2">YHYH protein</fullName>
    </submittedName>
</protein>